<accession>A0A0M0KFS6</accession>
<dbReference type="EMBL" id="LILD01000001">
    <property type="protein sequence ID" value="KOO37666.1"/>
    <property type="molecule type" value="Genomic_DNA"/>
</dbReference>
<feature type="chain" id="PRO_5044367122" description="Lipoprotein" evidence="1">
    <location>
        <begin position="22"/>
        <end position="146"/>
    </location>
</feature>
<dbReference type="PATRIC" id="fig|136160.3.peg.495"/>
<comment type="caution">
    <text evidence="2">The sequence shown here is derived from an EMBL/GenBank/DDBJ whole genome shotgun (WGS) entry which is preliminary data.</text>
</comment>
<evidence type="ECO:0000313" key="2">
    <source>
        <dbReference type="EMBL" id="KOO37666.1"/>
    </source>
</evidence>
<reference evidence="2" key="1">
    <citation type="submission" date="2015-08" db="EMBL/GenBank/DDBJ databases">
        <title>Complete DNA Sequence of Pseudomonas syringae pv. actinidiae, the Causal Agent of Kiwifruit Canker Disease.</title>
        <authorList>
            <person name="Rikkerink E.H.A."/>
            <person name="Fineran P.C."/>
        </authorList>
    </citation>
    <scope>NUCLEOTIDE SEQUENCE</scope>
    <source>
        <strain evidence="2">DSM 13666</strain>
    </source>
</reference>
<dbReference type="AlphaFoldDB" id="A0A0M0KFS6"/>
<dbReference type="GeneID" id="87599240"/>
<dbReference type="RefSeq" id="WP_053430204.1">
    <property type="nucleotide sequence ID" value="NZ_CP040441.1"/>
</dbReference>
<evidence type="ECO:0008006" key="3">
    <source>
        <dbReference type="Google" id="ProtNLM"/>
    </source>
</evidence>
<proteinExistence type="predicted"/>
<keyword evidence="1" id="KW-0732">Signal</keyword>
<evidence type="ECO:0000256" key="1">
    <source>
        <dbReference type="SAM" id="SignalP"/>
    </source>
</evidence>
<feature type="signal peptide" evidence="1">
    <location>
        <begin position="1"/>
        <end position="21"/>
    </location>
</feature>
<protein>
    <recommendedName>
        <fullName evidence="3">Lipoprotein</fullName>
    </recommendedName>
</protein>
<organism evidence="2">
    <name type="scientific">Halalkalibacterium halodurans</name>
    <name type="common">Bacillus halodurans</name>
    <dbReference type="NCBI Taxonomy" id="86665"/>
    <lineage>
        <taxon>Bacteria</taxon>
        <taxon>Bacillati</taxon>
        <taxon>Bacillota</taxon>
        <taxon>Bacilli</taxon>
        <taxon>Bacillales</taxon>
        <taxon>Bacillaceae</taxon>
        <taxon>Halalkalibacterium (ex Joshi et al. 2022)</taxon>
    </lineage>
</organism>
<name>A0A0M0KFS6_ALKHA</name>
<dbReference type="PROSITE" id="PS51257">
    <property type="entry name" value="PROKAR_LIPOPROTEIN"/>
    <property type="match status" value="1"/>
</dbReference>
<sequence length="146" mass="16546">MKKMVALMVVMMVLLIGCSNEEVMNYQYTFTGEGTYWQAEYVYEGTETREKEDGRTTYSNEDSDEMRLTYKGSLDEIESIKKLEFSYVTSVGSGGGVREFDAPPNDLTFTLSGGSTGAKVKEDEIIQVVVTWDDFEESFELTNEKK</sequence>
<gene>
    <name evidence="2" type="ORF">AMD02_01495</name>
</gene>